<evidence type="ECO:0000256" key="2">
    <source>
        <dbReference type="ARBA" id="ARBA00022676"/>
    </source>
</evidence>
<sequence length="1425" mass="160617">MGEAPSGKFIVVKWESKHDIDQERLKTFVEVKTKECPTIVTGNIKHAALLVFKTEQGTNILQYQLLDPEFWKVQSISVVEESTSLWVTNIPARCEERDLFRFFTNSVSLDNLKLDTHLKVDHDYFSPEDGVAVVHLKTLTDLNDACKKQKKFKKFKDCQLFLTPFYKDIYGVQKPIDETPFTMDIKDETKLMYMMEFWKEEIEEEIKTLYCTKINWPRDHTICKVKFTFDCHHDDHRSQRGKKWKADVDNKFKDYQEQIKIDARFVDDSIKSEVNGIIDKYTGTKVSVENNLNSNKLLLIGRNKEEEWMVLQKQLDSIQPPEPKATAKVRLESNRPRVIAFKDMGLKHTMEFKSVVVEVDIDGCTISVTGNATEVPNAERNVLKLLADMCEQEVHIPDDDYKQILTTDHMKDEIDKCIKKRGTRCAFVSAGDTMILFSMDNNELIDMEKEVINLIARFMLKLEGRIYRNKEIFEKKIKAIEEEFSSHARLSHQESNTDVKISIVCEQIILRNAIEKIKNELGPLLARKEPLRISDFIVKYIMDNNTISNIRRDIREAKLSENILVIDSELKYLAVEGVEEDRKKVVEIVKKYAHGIYASWRNLSGETIDQYCEKSDFQTFLLQTIKTHSCKFKIARKNELKESLIYCVAVMKSGQAIFVVNASFNDLENADVIVSVTNPELKPGRKGLARDLVDRGGEIIQDKCDERVKLKGSLGISEVFVSDAGKLQCQKIIHAVGPVWQGGQNNEEQMLSVTLENILKVMNNDNEFILRSIATPLIGHGQGKFSAKRSARVMLRTLNDKLKDYPNVREIFLVDFDPKTVRTIQKEMHALFGELCFHTPVENIGFGKGTVVSTKPGLFCLRSGSRRIPLPGGKVLCIKWGKLQDTGTEIIVSPTPTAPLPSGLIINALAAKSVHVDLKSECSKEFKKQPKVENGTIVQTVGPVGSIYHLKIEPKWDQGKGAKNLEDYTKSCLSRAILNKIKFIALPPIGVADNSYPAVDVARTMIRTVALFVKDKPKCSLEEINIVIHDTDMSTTSAFEHVMGEMFSRRPHRLEANILDSVKEKKSLDSNATVELVKGSLELATTDVIVGTTSSFPNLNGAIVSALQKNGGPSLQRELRNQYRSYPGNGVAVSGGGKLKCKRVFYSLLEQYDPKKKGPDVGLHMKVTQCLQQADNEGMHSIAFPTFGTGNFGYPAQVSADQMFGAIRTFFQTTRHNLITVVIFLYAPDNETSQVFEKSIGSFFQPYVQPTVDIKQDKPGDNKDKALKANFKASIITTFGNLEESKTDVILDTTTNFPKLNGIIPQNLLKAAGKELQDECDAKDKVTENMVVKTKAYKLKCQNIYHFVMPQWNQAKGETIISDCIYKCLMMMKGDALTSIAVPAIGTGGAKYDPATVAKGICRSLNQLSINGRQTGTPRLANLSR</sequence>
<evidence type="ECO:0000313" key="8">
    <source>
        <dbReference type="Proteomes" id="UP000828390"/>
    </source>
</evidence>
<dbReference type="GO" id="GO:0010629">
    <property type="term" value="P:negative regulation of gene expression"/>
    <property type="evidence" value="ECO:0007669"/>
    <property type="project" value="TreeGrafter"/>
</dbReference>
<dbReference type="SUPFAM" id="SSF52949">
    <property type="entry name" value="Macro domain-like"/>
    <property type="match status" value="4"/>
</dbReference>
<dbReference type="GO" id="GO:0003714">
    <property type="term" value="F:transcription corepressor activity"/>
    <property type="evidence" value="ECO:0007669"/>
    <property type="project" value="TreeGrafter"/>
</dbReference>
<keyword evidence="2" id="KW-0328">Glycosyltransferase</keyword>
<dbReference type="PANTHER" id="PTHR14453:SF67">
    <property type="entry name" value="POLY [ADP-RIBOSE] POLYMERASE"/>
    <property type="match status" value="1"/>
</dbReference>
<dbReference type="GO" id="GO:0016757">
    <property type="term" value="F:glycosyltransferase activity"/>
    <property type="evidence" value="ECO:0007669"/>
    <property type="project" value="UniProtKB-KW"/>
</dbReference>
<gene>
    <name evidence="7" type="ORF">DPMN_008575</name>
</gene>
<dbReference type="PANTHER" id="PTHR14453">
    <property type="entry name" value="PARP/ZINC FINGER CCCH TYPE DOMAIN CONTAINING PROTEIN"/>
    <property type="match status" value="1"/>
</dbReference>
<dbReference type="Proteomes" id="UP000828390">
    <property type="component" value="Unassembled WGS sequence"/>
</dbReference>
<evidence type="ECO:0000313" key="7">
    <source>
        <dbReference type="EMBL" id="KAH3884592.1"/>
    </source>
</evidence>
<protein>
    <recommendedName>
        <fullName evidence="6">Macro domain-containing protein</fullName>
    </recommendedName>
</protein>
<dbReference type="SMART" id="SM00506">
    <property type="entry name" value="A1pp"/>
    <property type="match status" value="3"/>
</dbReference>
<dbReference type="InterPro" id="IPR043472">
    <property type="entry name" value="Macro_dom-like"/>
</dbReference>
<evidence type="ECO:0000256" key="3">
    <source>
        <dbReference type="ARBA" id="ARBA00022679"/>
    </source>
</evidence>
<reference evidence="7" key="1">
    <citation type="journal article" date="2019" name="bioRxiv">
        <title>The Genome of the Zebra Mussel, Dreissena polymorpha: A Resource for Invasive Species Research.</title>
        <authorList>
            <person name="McCartney M.A."/>
            <person name="Auch B."/>
            <person name="Kono T."/>
            <person name="Mallez S."/>
            <person name="Zhang Y."/>
            <person name="Obille A."/>
            <person name="Becker A."/>
            <person name="Abrahante J.E."/>
            <person name="Garbe J."/>
            <person name="Badalamenti J.P."/>
            <person name="Herman A."/>
            <person name="Mangelson H."/>
            <person name="Liachko I."/>
            <person name="Sullivan S."/>
            <person name="Sone E.D."/>
            <person name="Koren S."/>
            <person name="Silverstein K.A.T."/>
            <person name="Beckman K.B."/>
            <person name="Gohl D.M."/>
        </authorList>
    </citation>
    <scope>NUCLEOTIDE SEQUENCE</scope>
    <source>
        <strain evidence="7">Duluth1</strain>
        <tissue evidence="7">Whole animal</tissue>
    </source>
</reference>
<evidence type="ECO:0000256" key="4">
    <source>
        <dbReference type="ARBA" id="ARBA00023027"/>
    </source>
</evidence>
<evidence type="ECO:0000256" key="5">
    <source>
        <dbReference type="ARBA" id="ARBA00023242"/>
    </source>
</evidence>
<keyword evidence="3" id="KW-0808">Transferase</keyword>
<feature type="domain" description="Macro" evidence="6">
    <location>
        <begin position="1061"/>
        <end position="1244"/>
    </location>
</feature>
<comment type="caution">
    <text evidence="7">The sequence shown here is derived from an EMBL/GenBank/DDBJ whole genome shotgun (WGS) entry which is preliminary data.</text>
</comment>
<dbReference type="PROSITE" id="PS51154">
    <property type="entry name" value="MACRO"/>
    <property type="match status" value="4"/>
</dbReference>
<keyword evidence="4" id="KW-0520">NAD</keyword>
<organism evidence="7 8">
    <name type="scientific">Dreissena polymorpha</name>
    <name type="common">Zebra mussel</name>
    <name type="synonym">Mytilus polymorpha</name>
    <dbReference type="NCBI Taxonomy" id="45954"/>
    <lineage>
        <taxon>Eukaryota</taxon>
        <taxon>Metazoa</taxon>
        <taxon>Spiralia</taxon>
        <taxon>Lophotrochozoa</taxon>
        <taxon>Mollusca</taxon>
        <taxon>Bivalvia</taxon>
        <taxon>Autobranchia</taxon>
        <taxon>Heteroconchia</taxon>
        <taxon>Euheterodonta</taxon>
        <taxon>Imparidentia</taxon>
        <taxon>Neoheterodontei</taxon>
        <taxon>Myida</taxon>
        <taxon>Dreissenoidea</taxon>
        <taxon>Dreissenidae</taxon>
        <taxon>Dreissena</taxon>
    </lineage>
</organism>
<keyword evidence="8" id="KW-1185">Reference proteome</keyword>
<proteinExistence type="predicted"/>
<dbReference type="Gene3D" id="3.40.220.10">
    <property type="entry name" value="Leucine Aminopeptidase, subunit E, domain 1"/>
    <property type="match status" value="4"/>
</dbReference>
<dbReference type="InterPro" id="IPR002589">
    <property type="entry name" value="Macro_dom"/>
</dbReference>
<dbReference type="Pfam" id="PF01661">
    <property type="entry name" value="Macro"/>
    <property type="match status" value="4"/>
</dbReference>
<dbReference type="GO" id="GO:0005634">
    <property type="term" value="C:nucleus"/>
    <property type="evidence" value="ECO:0007669"/>
    <property type="project" value="UniProtKB-SubCell"/>
</dbReference>
<evidence type="ECO:0000256" key="1">
    <source>
        <dbReference type="ARBA" id="ARBA00004123"/>
    </source>
</evidence>
<dbReference type="InterPro" id="IPR052056">
    <property type="entry name" value="Mono-ARTD/PARP"/>
</dbReference>
<feature type="domain" description="Macro" evidence="6">
    <location>
        <begin position="1262"/>
        <end position="1425"/>
    </location>
</feature>
<feature type="domain" description="Macro" evidence="6">
    <location>
        <begin position="644"/>
        <end position="832"/>
    </location>
</feature>
<comment type="subcellular location">
    <subcellularLocation>
        <location evidence="1">Nucleus</location>
    </subcellularLocation>
</comment>
<reference evidence="7" key="2">
    <citation type="submission" date="2020-11" db="EMBL/GenBank/DDBJ databases">
        <authorList>
            <person name="McCartney M.A."/>
            <person name="Auch B."/>
            <person name="Kono T."/>
            <person name="Mallez S."/>
            <person name="Becker A."/>
            <person name="Gohl D.M."/>
            <person name="Silverstein K.A.T."/>
            <person name="Koren S."/>
            <person name="Bechman K.B."/>
            <person name="Herman A."/>
            <person name="Abrahante J.E."/>
            <person name="Garbe J."/>
        </authorList>
    </citation>
    <scope>NUCLEOTIDE SEQUENCE</scope>
    <source>
        <strain evidence="7">Duluth1</strain>
        <tissue evidence="7">Whole animal</tissue>
    </source>
</reference>
<keyword evidence="5" id="KW-0539">Nucleus</keyword>
<dbReference type="EMBL" id="JAIWYP010000001">
    <property type="protein sequence ID" value="KAH3884592.1"/>
    <property type="molecule type" value="Genomic_DNA"/>
</dbReference>
<accession>A0A9D4N0P0</accession>
<dbReference type="GO" id="GO:0005737">
    <property type="term" value="C:cytoplasm"/>
    <property type="evidence" value="ECO:0007669"/>
    <property type="project" value="TreeGrafter"/>
</dbReference>
<feature type="domain" description="Macro" evidence="6">
    <location>
        <begin position="863"/>
        <end position="1047"/>
    </location>
</feature>
<evidence type="ECO:0000259" key="6">
    <source>
        <dbReference type="PROSITE" id="PS51154"/>
    </source>
</evidence>
<name>A0A9D4N0P0_DREPO</name>